<evidence type="ECO:0000256" key="2">
    <source>
        <dbReference type="ARBA" id="ARBA00033753"/>
    </source>
</evidence>
<evidence type="ECO:0000256" key="1">
    <source>
        <dbReference type="ARBA" id="ARBA00022691"/>
    </source>
</evidence>
<evidence type="ECO:0000259" key="3">
    <source>
        <dbReference type="PROSITE" id="PS51668"/>
    </source>
</evidence>
<dbReference type="InterPro" id="IPR036413">
    <property type="entry name" value="YaeB-like_sf"/>
</dbReference>
<dbReference type="Proteomes" id="UP000015454">
    <property type="component" value="Unassembled WGS sequence"/>
</dbReference>
<reference evidence="4" key="1">
    <citation type="submission" date="2013-05" db="EMBL/GenBank/DDBJ databases">
        <authorList>
            <person name="Harkins D.M."/>
            <person name="Durkin A.S."/>
            <person name="Brinkac L.M."/>
            <person name="Haft D.H."/>
            <person name="Selengut J.D."/>
            <person name="Sanka R."/>
            <person name="DePew J."/>
            <person name="Purushe J."/>
            <person name="Hartskeerl R.A."/>
            <person name="Ahmed A."/>
            <person name="van der Linden H."/>
            <person name="Goris M.G.A."/>
            <person name="Vinetz J.M."/>
            <person name="Sutton G.G."/>
            <person name="Nierman W.C."/>
            <person name="Fouts D.E."/>
        </authorList>
    </citation>
    <scope>NUCLEOTIDE SEQUENCE [LARGE SCALE GENOMIC DNA]</scope>
    <source>
        <strain evidence="4">5399</strain>
    </source>
</reference>
<sequence length="137" mass="16276">MIDDDWDKEESYIELNPGIPLESLDGLSDFSHIEVFYIFDKVNPDTIVYKSEHPRENPNWPKIGIFAQRKKARPNRLGATIVELQRIEERKIFVKSLDAIDGTPVIDIKPVFQEYLPRQNVVQPRWSEELMRHYWKH</sequence>
<dbReference type="InterPro" id="IPR040372">
    <property type="entry name" value="YaeB-like"/>
</dbReference>
<dbReference type="Pfam" id="PF01980">
    <property type="entry name" value="TrmO_N"/>
    <property type="match status" value="1"/>
</dbReference>
<gene>
    <name evidence="4" type="ORF">LEP1GSC050_2003</name>
</gene>
<keyword evidence="5" id="KW-1185">Reference proteome</keyword>
<dbReference type="CDD" id="cd09281">
    <property type="entry name" value="UPF0066"/>
    <property type="match status" value="1"/>
</dbReference>
<evidence type="ECO:0000313" key="4">
    <source>
        <dbReference type="EMBL" id="EQA45610.1"/>
    </source>
</evidence>
<dbReference type="InterPro" id="IPR036414">
    <property type="entry name" value="YaeB_N_sf"/>
</dbReference>
<comment type="similarity">
    <text evidence="2">Belongs to the tRNA methyltransferase O family.</text>
</comment>
<keyword evidence="1" id="KW-0949">S-adenosyl-L-methionine</keyword>
<dbReference type="SUPFAM" id="SSF118196">
    <property type="entry name" value="YaeB-like"/>
    <property type="match status" value="1"/>
</dbReference>
<dbReference type="EMBL" id="AHMO02000008">
    <property type="protein sequence ID" value="EQA45610.1"/>
    <property type="molecule type" value="Genomic_DNA"/>
</dbReference>
<dbReference type="Gene3D" id="2.40.30.70">
    <property type="entry name" value="YaeB-like"/>
    <property type="match status" value="1"/>
</dbReference>
<name>T0F3G2_9LEPT</name>
<accession>T0F3G2</accession>
<proteinExistence type="inferred from homology"/>
<dbReference type="PANTHER" id="PTHR12818">
    <property type="entry name" value="TRNA (ADENINE(37)-N6)-METHYLTRANSFERASE"/>
    <property type="match status" value="1"/>
</dbReference>
<evidence type="ECO:0000313" key="5">
    <source>
        <dbReference type="Proteomes" id="UP000015454"/>
    </source>
</evidence>
<protein>
    <recommendedName>
        <fullName evidence="3">TsaA-like domain-containing protein</fullName>
    </recommendedName>
</protein>
<dbReference type="PROSITE" id="PS51668">
    <property type="entry name" value="TSAA_2"/>
    <property type="match status" value="1"/>
</dbReference>
<dbReference type="AlphaFoldDB" id="T0F3G2"/>
<feature type="domain" description="TsaA-like" evidence="3">
    <location>
        <begin position="1"/>
        <end position="120"/>
    </location>
</feature>
<dbReference type="InterPro" id="IPR023370">
    <property type="entry name" value="TrmO-like_N"/>
</dbReference>
<organism evidence="4 5">
    <name type="scientific">Leptospira broomii serovar Hurstbridge str. 5399</name>
    <dbReference type="NCBI Taxonomy" id="1049789"/>
    <lineage>
        <taxon>Bacteria</taxon>
        <taxon>Pseudomonadati</taxon>
        <taxon>Spirochaetota</taxon>
        <taxon>Spirochaetia</taxon>
        <taxon>Leptospirales</taxon>
        <taxon>Leptospiraceae</taxon>
        <taxon>Leptospira</taxon>
    </lineage>
</organism>
<dbReference type="PANTHER" id="PTHR12818:SF0">
    <property type="entry name" value="TRNA (ADENINE(37)-N6)-METHYLTRANSFERASE"/>
    <property type="match status" value="1"/>
</dbReference>
<comment type="caution">
    <text evidence="4">The sequence shown here is derived from an EMBL/GenBank/DDBJ whole genome shotgun (WGS) entry which is preliminary data.</text>
</comment>
<dbReference type="STRING" id="1049789.LEP1GSC050_2003"/>